<dbReference type="PANTHER" id="PTHR13639">
    <property type="entry name" value="CYTOCHROME C OXIDASE ASSEMBLY FACTOR 4 HOMOLOG, MITOCHONDRIAL"/>
    <property type="match status" value="1"/>
</dbReference>
<proteinExistence type="predicted"/>
<protein>
    <recommendedName>
        <fullName evidence="3">CHCH domain-containing protein</fullName>
    </recommendedName>
</protein>
<dbReference type="PANTHER" id="PTHR13639:SF2">
    <property type="entry name" value="CYTOCHROME C OXIDASE ASSEMBLY FACTOR 4 HOMOLOG, MITOCHONDRIAL"/>
    <property type="match status" value="1"/>
</dbReference>
<dbReference type="OMA" id="VKTDRNW"/>
<dbReference type="InterPro" id="IPR010625">
    <property type="entry name" value="CHCH"/>
</dbReference>
<dbReference type="AlphaFoldDB" id="A0A1Y1IN53"/>
<keyword evidence="1" id="KW-1015">Disulfide bond</keyword>
<dbReference type="SUPFAM" id="SSF47072">
    <property type="entry name" value="Cysteine alpha-hairpin motif"/>
    <property type="match status" value="1"/>
</dbReference>
<gene>
    <name evidence="4" type="ORF">KFL_006590040</name>
</gene>
<keyword evidence="5" id="KW-1185">Reference proteome</keyword>
<dbReference type="GO" id="GO:0033617">
    <property type="term" value="P:mitochondrial respiratory chain complex IV assembly"/>
    <property type="evidence" value="ECO:0007669"/>
    <property type="project" value="InterPro"/>
</dbReference>
<dbReference type="Pfam" id="PF06747">
    <property type="entry name" value="CHCH"/>
    <property type="match status" value="1"/>
</dbReference>
<evidence type="ECO:0000259" key="3">
    <source>
        <dbReference type="Pfam" id="PF06747"/>
    </source>
</evidence>
<dbReference type="InterPro" id="IPR009069">
    <property type="entry name" value="Cys_alpha_HP_mot_SF"/>
</dbReference>
<dbReference type="OrthoDB" id="5586401at2759"/>
<dbReference type="EMBL" id="DF237608">
    <property type="protein sequence ID" value="GAQ90591.1"/>
    <property type="molecule type" value="Genomic_DNA"/>
</dbReference>
<evidence type="ECO:0000313" key="4">
    <source>
        <dbReference type="EMBL" id="GAQ90591.1"/>
    </source>
</evidence>
<sequence length="82" mass="9056">MSSPQQPVHKRRTTGEEDDDDIDPMVDQQGCGKVYAKLEECLAEHDRDWRQCQKEVMALRECYASATASAAKKPAKGSSKGG</sequence>
<evidence type="ECO:0000256" key="2">
    <source>
        <dbReference type="SAM" id="MobiDB-lite"/>
    </source>
</evidence>
<organism evidence="4 5">
    <name type="scientific">Klebsormidium nitens</name>
    <name type="common">Green alga</name>
    <name type="synonym">Ulothrix nitens</name>
    <dbReference type="NCBI Taxonomy" id="105231"/>
    <lineage>
        <taxon>Eukaryota</taxon>
        <taxon>Viridiplantae</taxon>
        <taxon>Streptophyta</taxon>
        <taxon>Klebsormidiophyceae</taxon>
        <taxon>Klebsormidiales</taxon>
        <taxon>Klebsormidiaceae</taxon>
        <taxon>Klebsormidium</taxon>
    </lineage>
</organism>
<name>A0A1Y1IN53_KLENI</name>
<feature type="domain" description="CHCH" evidence="3">
    <location>
        <begin position="31"/>
        <end position="63"/>
    </location>
</feature>
<dbReference type="InterPro" id="IPR039870">
    <property type="entry name" value="Coa4-like"/>
</dbReference>
<evidence type="ECO:0000313" key="5">
    <source>
        <dbReference type="Proteomes" id="UP000054558"/>
    </source>
</evidence>
<dbReference type="Gene3D" id="1.10.287.2900">
    <property type="match status" value="1"/>
</dbReference>
<dbReference type="Proteomes" id="UP000054558">
    <property type="component" value="Unassembled WGS sequence"/>
</dbReference>
<feature type="region of interest" description="Disordered" evidence="2">
    <location>
        <begin position="1"/>
        <end position="28"/>
    </location>
</feature>
<evidence type="ECO:0000256" key="1">
    <source>
        <dbReference type="ARBA" id="ARBA00023157"/>
    </source>
</evidence>
<reference evidence="4 5" key="1">
    <citation type="journal article" date="2014" name="Nat. Commun.">
        <title>Klebsormidium flaccidum genome reveals primary factors for plant terrestrial adaptation.</title>
        <authorList>
            <person name="Hori K."/>
            <person name="Maruyama F."/>
            <person name="Fujisawa T."/>
            <person name="Togashi T."/>
            <person name="Yamamoto N."/>
            <person name="Seo M."/>
            <person name="Sato S."/>
            <person name="Yamada T."/>
            <person name="Mori H."/>
            <person name="Tajima N."/>
            <person name="Moriyama T."/>
            <person name="Ikeuchi M."/>
            <person name="Watanabe M."/>
            <person name="Wada H."/>
            <person name="Kobayashi K."/>
            <person name="Saito M."/>
            <person name="Masuda T."/>
            <person name="Sasaki-Sekimoto Y."/>
            <person name="Mashiguchi K."/>
            <person name="Awai K."/>
            <person name="Shimojima M."/>
            <person name="Masuda S."/>
            <person name="Iwai M."/>
            <person name="Nobusawa T."/>
            <person name="Narise T."/>
            <person name="Kondo S."/>
            <person name="Saito H."/>
            <person name="Sato R."/>
            <person name="Murakawa M."/>
            <person name="Ihara Y."/>
            <person name="Oshima-Yamada Y."/>
            <person name="Ohtaka K."/>
            <person name="Satoh M."/>
            <person name="Sonobe K."/>
            <person name="Ishii M."/>
            <person name="Ohtani R."/>
            <person name="Kanamori-Sato M."/>
            <person name="Honoki R."/>
            <person name="Miyazaki D."/>
            <person name="Mochizuki H."/>
            <person name="Umetsu J."/>
            <person name="Higashi K."/>
            <person name="Shibata D."/>
            <person name="Kamiya Y."/>
            <person name="Sato N."/>
            <person name="Nakamura Y."/>
            <person name="Tabata S."/>
            <person name="Ida S."/>
            <person name="Kurokawa K."/>
            <person name="Ohta H."/>
        </authorList>
    </citation>
    <scope>NUCLEOTIDE SEQUENCE [LARGE SCALE GENOMIC DNA]</scope>
    <source>
        <strain evidence="4 5">NIES-2285</strain>
    </source>
</reference>
<dbReference type="GO" id="GO:0005758">
    <property type="term" value="C:mitochondrial intermembrane space"/>
    <property type="evidence" value="ECO:0007669"/>
    <property type="project" value="InterPro"/>
</dbReference>
<accession>A0A1Y1IN53</accession>